<feature type="transmembrane region" description="Helical" evidence="6">
    <location>
        <begin position="262"/>
        <end position="284"/>
    </location>
</feature>
<evidence type="ECO:0000256" key="5">
    <source>
        <dbReference type="ARBA" id="ARBA00023136"/>
    </source>
</evidence>
<proteinExistence type="predicted"/>
<dbReference type="InterPro" id="IPR036259">
    <property type="entry name" value="MFS_trans_sf"/>
</dbReference>
<comment type="subcellular location">
    <subcellularLocation>
        <location evidence="1">Cell membrane</location>
        <topology evidence="1">Multi-pass membrane protein</topology>
    </subcellularLocation>
</comment>
<keyword evidence="9" id="KW-1185">Reference proteome</keyword>
<evidence type="ECO:0000259" key="7">
    <source>
        <dbReference type="PROSITE" id="PS50850"/>
    </source>
</evidence>
<feature type="transmembrane region" description="Helical" evidence="6">
    <location>
        <begin position="304"/>
        <end position="323"/>
    </location>
</feature>
<keyword evidence="3 6" id="KW-0812">Transmembrane</keyword>
<evidence type="ECO:0000256" key="4">
    <source>
        <dbReference type="ARBA" id="ARBA00022989"/>
    </source>
</evidence>
<name>A0ABV9U3C9_9ACTN</name>
<dbReference type="RefSeq" id="WP_378259544.1">
    <property type="nucleotide sequence ID" value="NZ_JBHSIT010000008.1"/>
</dbReference>
<dbReference type="Pfam" id="PF07690">
    <property type="entry name" value="MFS_1"/>
    <property type="match status" value="2"/>
</dbReference>
<feature type="transmembrane region" description="Helical" evidence="6">
    <location>
        <begin position="88"/>
        <end position="108"/>
    </location>
</feature>
<gene>
    <name evidence="8" type="ORF">ACFPCY_26505</name>
</gene>
<feature type="transmembrane region" description="Helical" evidence="6">
    <location>
        <begin position="114"/>
        <end position="134"/>
    </location>
</feature>
<dbReference type="InterPro" id="IPR020846">
    <property type="entry name" value="MFS_dom"/>
</dbReference>
<feature type="transmembrane region" description="Helical" evidence="6">
    <location>
        <begin position="146"/>
        <end position="169"/>
    </location>
</feature>
<feature type="transmembrane region" description="Helical" evidence="6">
    <location>
        <begin position="175"/>
        <end position="196"/>
    </location>
</feature>
<feature type="transmembrane region" description="Helical" evidence="6">
    <location>
        <begin position="17"/>
        <end position="39"/>
    </location>
</feature>
<feature type="transmembrane region" description="Helical" evidence="6">
    <location>
        <begin position="335"/>
        <end position="352"/>
    </location>
</feature>
<protein>
    <submittedName>
        <fullName evidence="8">MFS transporter</fullName>
    </submittedName>
</protein>
<feature type="transmembrane region" description="Helical" evidence="6">
    <location>
        <begin position="59"/>
        <end position="76"/>
    </location>
</feature>
<dbReference type="EMBL" id="JBHSIT010000008">
    <property type="protein sequence ID" value="MFC4910891.1"/>
    <property type="molecule type" value="Genomic_DNA"/>
</dbReference>
<evidence type="ECO:0000313" key="9">
    <source>
        <dbReference type="Proteomes" id="UP001595872"/>
    </source>
</evidence>
<feature type="transmembrane region" description="Helical" evidence="6">
    <location>
        <begin position="208"/>
        <end position="227"/>
    </location>
</feature>
<dbReference type="Gene3D" id="1.20.1720.10">
    <property type="entry name" value="Multidrug resistance protein D"/>
    <property type="match status" value="1"/>
</dbReference>
<evidence type="ECO:0000313" key="8">
    <source>
        <dbReference type="EMBL" id="MFC4910891.1"/>
    </source>
</evidence>
<dbReference type="InterPro" id="IPR011701">
    <property type="entry name" value="MFS"/>
</dbReference>
<feature type="domain" description="Major facilitator superfamily (MFS) profile" evidence="7">
    <location>
        <begin position="18"/>
        <end position="438"/>
    </location>
</feature>
<dbReference type="PROSITE" id="PS50850">
    <property type="entry name" value="MFS"/>
    <property type="match status" value="1"/>
</dbReference>
<organism evidence="8 9">
    <name type="scientific">Actinomadura gamaensis</name>
    <dbReference type="NCBI Taxonomy" id="1763541"/>
    <lineage>
        <taxon>Bacteria</taxon>
        <taxon>Bacillati</taxon>
        <taxon>Actinomycetota</taxon>
        <taxon>Actinomycetes</taxon>
        <taxon>Streptosporangiales</taxon>
        <taxon>Thermomonosporaceae</taxon>
        <taxon>Actinomadura</taxon>
    </lineage>
</organism>
<reference evidence="9" key="1">
    <citation type="journal article" date="2019" name="Int. J. Syst. Evol. Microbiol.">
        <title>The Global Catalogue of Microorganisms (GCM) 10K type strain sequencing project: providing services to taxonomists for standard genome sequencing and annotation.</title>
        <authorList>
            <consortium name="The Broad Institute Genomics Platform"/>
            <consortium name="The Broad Institute Genome Sequencing Center for Infectious Disease"/>
            <person name="Wu L."/>
            <person name="Ma J."/>
        </authorList>
    </citation>
    <scope>NUCLEOTIDE SEQUENCE [LARGE SCALE GENOMIC DNA]</scope>
    <source>
        <strain evidence="9">KLKA75</strain>
    </source>
</reference>
<dbReference type="PANTHER" id="PTHR42718:SF9">
    <property type="entry name" value="MAJOR FACILITATOR SUPERFAMILY MULTIDRUG TRANSPORTER MFSC"/>
    <property type="match status" value="1"/>
</dbReference>
<keyword evidence="4 6" id="KW-1133">Transmembrane helix</keyword>
<dbReference type="SUPFAM" id="SSF103473">
    <property type="entry name" value="MFS general substrate transporter"/>
    <property type="match status" value="1"/>
</dbReference>
<accession>A0ABV9U3C9</accession>
<sequence>MTITATTRRARAGTRTIPLLGVSLGYFMVLLDMTVLSVAEPDLASSLHASVSGLQWATTSYTVVFAALLLTAGAVADRFGAHRVFRSGIAAFGVLSLLCAAAPGLWTLVALRGLLGVAAAACVPASMAMITRLYPDAPDRTRALATWAAISGSAVAAGPVLGGLLVGAAGWRAVFVVNGPIAVAVLALTAGAAVRCPRGTRRINVRSQLAVCAVLGLATDALIAAGASAWPHAAISAVAAIAAAVVLVALERRARGKADAEAVVNPALLRSGGVLMGLGVGAAVNFALTGDLFVLPLTLHRGPVATGLAMLPMTVPFILGPPITGRIVARFGPRPALLGGTTLLAVGGVLLACHVLTAGLLLTGCGVALALPSLAAAVMAAAPDGTAGSAGGLLNAVRQCGATLGVAVAGAFATSHPSVALLVPGVVCAVAGLSLALG</sequence>
<dbReference type="Gene3D" id="1.20.1250.20">
    <property type="entry name" value="MFS general substrate transporter like domains"/>
    <property type="match status" value="1"/>
</dbReference>
<evidence type="ECO:0000256" key="2">
    <source>
        <dbReference type="ARBA" id="ARBA00022448"/>
    </source>
</evidence>
<dbReference type="CDD" id="cd17321">
    <property type="entry name" value="MFS_MMR_MDR_like"/>
    <property type="match status" value="1"/>
</dbReference>
<keyword evidence="2" id="KW-0813">Transport</keyword>
<evidence type="ECO:0000256" key="1">
    <source>
        <dbReference type="ARBA" id="ARBA00004651"/>
    </source>
</evidence>
<feature type="transmembrane region" description="Helical" evidence="6">
    <location>
        <begin position="233"/>
        <end position="250"/>
    </location>
</feature>
<dbReference type="PANTHER" id="PTHR42718">
    <property type="entry name" value="MAJOR FACILITATOR SUPERFAMILY MULTIDRUG TRANSPORTER MFSC"/>
    <property type="match status" value="1"/>
</dbReference>
<evidence type="ECO:0000256" key="3">
    <source>
        <dbReference type="ARBA" id="ARBA00022692"/>
    </source>
</evidence>
<evidence type="ECO:0000256" key="6">
    <source>
        <dbReference type="SAM" id="Phobius"/>
    </source>
</evidence>
<dbReference type="Proteomes" id="UP001595872">
    <property type="component" value="Unassembled WGS sequence"/>
</dbReference>
<feature type="transmembrane region" description="Helical" evidence="6">
    <location>
        <begin position="419"/>
        <end position="437"/>
    </location>
</feature>
<comment type="caution">
    <text evidence="8">The sequence shown here is derived from an EMBL/GenBank/DDBJ whole genome shotgun (WGS) entry which is preliminary data.</text>
</comment>
<keyword evidence="5 6" id="KW-0472">Membrane</keyword>